<evidence type="ECO:0000256" key="2">
    <source>
        <dbReference type="ARBA" id="ARBA00023125"/>
    </source>
</evidence>
<dbReference type="SUPFAM" id="SSF46785">
    <property type="entry name" value="Winged helix' DNA-binding domain"/>
    <property type="match status" value="1"/>
</dbReference>
<dbReference type="PROSITE" id="PS01117">
    <property type="entry name" value="HTH_MARR_1"/>
    <property type="match status" value="1"/>
</dbReference>
<keyword evidence="2" id="KW-0238">DNA-binding</keyword>
<dbReference type="PANTHER" id="PTHR33164">
    <property type="entry name" value="TRANSCRIPTIONAL REGULATOR, MARR FAMILY"/>
    <property type="match status" value="1"/>
</dbReference>
<dbReference type="InterPro" id="IPR000835">
    <property type="entry name" value="HTH_MarR-typ"/>
</dbReference>
<dbReference type="InterPro" id="IPR036388">
    <property type="entry name" value="WH-like_DNA-bd_sf"/>
</dbReference>
<dbReference type="SMART" id="SM00347">
    <property type="entry name" value="HTH_MARR"/>
    <property type="match status" value="1"/>
</dbReference>
<evidence type="ECO:0000313" key="6">
    <source>
        <dbReference type="Proteomes" id="UP001596233"/>
    </source>
</evidence>
<organism evidence="5 6">
    <name type="scientific">Paenibacillus septentrionalis</name>
    <dbReference type="NCBI Taxonomy" id="429342"/>
    <lineage>
        <taxon>Bacteria</taxon>
        <taxon>Bacillati</taxon>
        <taxon>Bacillota</taxon>
        <taxon>Bacilli</taxon>
        <taxon>Bacillales</taxon>
        <taxon>Paenibacillaceae</taxon>
        <taxon>Paenibacillus</taxon>
    </lineage>
</organism>
<keyword evidence="3" id="KW-0804">Transcription</keyword>
<reference evidence="6" key="1">
    <citation type="journal article" date="2019" name="Int. J. Syst. Evol. Microbiol.">
        <title>The Global Catalogue of Microorganisms (GCM) 10K type strain sequencing project: providing services to taxonomists for standard genome sequencing and annotation.</title>
        <authorList>
            <consortium name="The Broad Institute Genomics Platform"/>
            <consortium name="The Broad Institute Genome Sequencing Center for Infectious Disease"/>
            <person name="Wu L."/>
            <person name="Ma J."/>
        </authorList>
    </citation>
    <scope>NUCLEOTIDE SEQUENCE [LARGE SCALE GENOMIC DNA]</scope>
    <source>
        <strain evidence="6">PCU 280</strain>
    </source>
</reference>
<dbReference type="InterPro" id="IPR023187">
    <property type="entry name" value="Tscrpt_reg_MarR-type_CS"/>
</dbReference>
<dbReference type="PROSITE" id="PS50995">
    <property type="entry name" value="HTH_MARR_2"/>
    <property type="match status" value="1"/>
</dbReference>
<keyword evidence="1" id="KW-0805">Transcription regulation</keyword>
<dbReference type="Gene3D" id="1.10.10.10">
    <property type="entry name" value="Winged helix-like DNA-binding domain superfamily/Winged helix DNA-binding domain"/>
    <property type="match status" value="1"/>
</dbReference>
<comment type="caution">
    <text evidence="5">The sequence shown here is derived from an EMBL/GenBank/DDBJ whole genome shotgun (WGS) entry which is preliminary data.</text>
</comment>
<protein>
    <submittedName>
        <fullName evidence="5">MarR family winged helix-turn-helix transcriptional regulator</fullName>
    </submittedName>
</protein>
<evidence type="ECO:0000313" key="5">
    <source>
        <dbReference type="EMBL" id="MFC6333973.1"/>
    </source>
</evidence>
<dbReference type="Proteomes" id="UP001596233">
    <property type="component" value="Unassembled WGS sequence"/>
</dbReference>
<sequence>MSNSVMAEIVDRYERATYMINRRLSSKIREGLPNDITPEQMFILRYLKHNTFVSSSELADLLCVEKSTISSIINRMVNKGYVERIPSQEDRRVVYLQLTEDGKQQYEGMEHIIYSIIEPYISKIGEKKAFEYIEVLEHITEVLMLDLEE</sequence>
<evidence type="ECO:0000259" key="4">
    <source>
        <dbReference type="PROSITE" id="PS50995"/>
    </source>
</evidence>
<accession>A0ABW1V649</accession>
<keyword evidence="6" id="KW-1185">Reference proteome</keyword>
<dbReference type="InterPro" id="IPR036390">
    <property type="entry name" value="WH_DNA-bd_sf"/>
</dbReference>
<evidence type="ECO:0000256" key="3">
    <source>
        <dbReference type="ARBA" id="ARBA00023163"/>
    </source>
</evidence>
<dbReference type="PANTHER" id="PTHR33164:SF102">
    <property type="entry name" value="TRANSCRIPTIONAL REGULATORY PROTEIN"/>
    <property type="match status" value="1"/>
</dbReference>
<gene>
    <name evidence="5" type="ORF">ACFP56_15200</name>
</gene>
<feature type="domain" description="HTH marR-type" evidence="4">
    <location>
        <begin position="6"/>
        <end position="141"/>
    </location>
</feature>
<dbReference type="PRINTS" id="PR00598">
    <property type="entry name" value="HTHMARR"/>
</dbReference>
<dbReference type="Pfam" id="PF01047">
    <property type="entry name" value="MarR"/>
    <property type="match status" value="1"/>
</dbReference>
<evidence type="ECO:0000256" key="1">
    <source>
        <dbReference type="ARBA" id="ARBA00023015"/>
    </source>
</evidence>
<dbReference type="InterPro" id="IPR039422">
    <property type="entry name" value="MarR/SlyA-like"/>
</dbReference>
<dbReference type="RefSeq" id="WP_379236035.1">
    <property type="nucleotide sequence ID" value="NZ_JBHSTE010000005.1"/>
</dbReference>
<proteinExistence type="predicted"/>
<dbReference type="EMBL" id="JBHSTE010000005">
    <property type="protein sequence ID" value="MFC6333973.1"/>
    <property type="molecule type" value="Genomic_DNA"/>
</dbReference>
<name>A0ABW1V649_9BACL</name>